<keyword evidence="2" id="KW-0472">Membrane</keyword>
<evidence type="ECO:0000256" key="2">
    <source>
        <dbReference type="SAM" id="Phobius"/>
    </source>
</evidence>
<evidence type="ECO:0000256" key="1">
    <source>
        <dbReference type="SAM" id="MobiDB-lite"/>
    </source>
</evidence>
<accession>A0A285R8F4</accession>
<evidence type="ECO:0000313" key="4">
    <source>
        <dbReference type="Proteomes" id="UP000219331"/>
    </source>
</evidence>
<protein>
    <submittedName>
        <fullName evidence="3">Uncharacterized protein</fullName>
    </submittedName>
</protein>
<dbReference type="RefSeq" id="WP_097173759.1">
    <property type="nucleotide sequence ID" value="NZ_OBML01000001.1"/>
</dbReference>
<feature type="compositionally biased region" description="Low complexity" evidence="1">
    <location>
        <begin position="153"/>
        <end position="169"/>
    </location>
</feature>
<dbReference type="OrthoDB" id="9808451at2"/>
<gene>
    <name evidence="3" type="ORF">SAMN05421512_101437</name>
</gene>
<name>A0A285R8F4_9HYPH</name>
<evidence type="ECO:0000313" key="3">
    <source>
        <dbReference type="EMBL" id="SOB90380.1"/>
    </source>
</evidence>
<feature type="region of interest" description="Disordered" evidence="1">
    <location>
        <begin position="143"/>
        <end position="169"/>
    </location>
</feature>
<organism evidence="3 4">
    <name type="scientific">Stappia indica</name>
    <dbReference type="NCBI Taxonomy" id="538381"/>
    <lineage>
        <taxon>Bacteria</taxon>
        <taxon>Pseudomonadati</taxon>
        <taxon>Pseudomonadota</taxon>
        <taxon>Alphaproteobacteria</taxon>
        <taxon>Hyphomicrobiales</taxon>
        <taxon>Stappiaceae</taxon>
        <taxon>Stappia</taxon>
    </lineage>
</organism>
<proteinExistence type="predicted"/>
<sequence>MTRPRDNVVPHAKVRSLREAIRKVKFAEVERTDVVVELQESERARLELLAEELQDVFKEVPEDDDQFSFQIVPGNLPRLWIDITSHVAMGRDKRTYRFVKDTRLGRTVILETPELDDMADCITEYIAERVLERERAVEGDWLNKRLKEPPRTTQPEAAVQQPQPAAPATTVPTVRGLWGPFAAFAIGILVGVAALIGYAWFANPLN</sequence>
<keyword evidence="2" id="KW-1133">Transmembrane helix</keyword>
<reference evidence="3 4" key="1">
    <citation type="submission" date="2017-08" db="EMBL/GenBank/DDBJ databases">
        <authorList>
            <person name="de Groot N.N."/>
        </authorList>
    </citation>
    <scope>NUCLEOTIDE SEQUENCE [LARGE SCALE GENOMIC DNA]</scope>
    <source>
        <strain evidence="3 4">USBA 352</strain>
    </source>
</reference>
<dbReference type="EMBL" id="OBML01000001">
    <property type="protein sequence ID" value="SOB90380.1"/>
    <property type="molecule type" value="Genomic_DNA"/>
</dbReference>
<dbReference type="AlphaFoldDB" id="A0A285R8F4"/>
<keyword evidence="4" id="KW-1185">Reference proteome</keyword>
<dbReference type="Proteomes" id="UP000219331">
    <property type="component" value="Unassembled WGS sequence"/>
</dbReference>
<keyword evidence="2" id="KW-0812">Transmembrane</keyword>
<feature type="transmembrane region" description="Helical" evidence="2">
    <location>
        <begin position="181"/>
        <end position="201"/>
    </location>
</feature>